<proteinExistence type="predicted"/>
<gene>
    <name evidence="1" type="ORF">HMPREF9997_00781</name>
</gene>
<dbReference type="Proteomes" id="UP000010445">
    <property type="component" value="Unassembled WGS sequence"/>
</dbReference>
<accession>L1MKD2</accession>
<evidence type="ECO:0000313" key="1">
    <source>
        <dbReference type="EMBL" id="EKX91409.1"/>
    </source>
</evidence>
<organism evidence="1 2">
    <name type="scientific">Corynebacterium durum F0235</name>
    <dbReference type="NCBI Taxonomy" id="1035195"/>
    <lineage>
        <taxon>Bacteria</taxon>
        <taxon>Bacillati</taxon>
        <taxon>Actinomycetota</taxon>
        <taxon>Actinomycetes</taxon>
        <taxon>Mycobacteriales</taxon>
        <taxon>Corynebacteriaceae</taxon>
        <taxon>Corynebacterium</taxon>
    </lineage>
</organism>
<protein>
    <submittedName>
        <fullName evidence="1">Uncharacterized protein</fullName>
    </submittedName>
</protein>
<dbReference type="EMBL" id="AMEM01000012">
    <property type="protein sequence ID" value="EKX91409.1"/>
    <property type="molecule type" value="Genomic_DNA"/>
</dbReference>
<dbReference type="RefSeq" id="WP_006063025.1">
    <property type="nucleotide sequence ID" value="NZ_KB290828.1"/>
</dbReference>
<dbReference type="HOGENOM" id="CLU_1324562_0_0_11"/>
<reference evidence="1 2" key="1">
    <citation type="submission" date="2012-05" db="EMBL/GenBank/DDBJ databases">
        <authorList>
            <person name="Weinstock G."/>
            <person name="Sodergren E."/>
            <person name="Lobos E.A."/>
            <person name="Fulton L."/>
            <person name="Fulton R."/>
            <person name="Courtney L."/>
            <person name="Fronick C."/>
            <person name="O'Laughlin M."/>
            <person name="Godfrey J."/>
            <person name="Wilson R.M."/>
            <person name="Miner T."/>
            <person name="Farmer C."/>
            <person name="Delehaunty K."/>
            <person name="Cordes M."/>
            <person name="Minx P."/>
            <person name="Tomlinson C."/>
            <person name="Chen J."/>
            <person name="Wollam A."/>
            <person name="Pepin K.H."/>
            <person name="Bhonagiri V."/>
            <person name="Zhang X."/>
            <person name="Suruliraj S."/>
            <person name="Warren W."/>
            <person name="Mitreva M."/>
            <person name="Mardis E.R."/>
            <person name="Wilson R.K."/>
        </authorList>
    </citation>
    <scope>NUCLEOTIDE SEQUENCE [LARGE SCALE GENOMIC DNA]</scope>
    <source>
        <strain evidence="1 2">F0235</strain>
    </source>
</reference>
<name>L1MKD2_9CORY</name>
<evidence type="ECO:0000313" key="2">
    <source>
        <dbReference type="Proteomes" id="UP000010445"/>
    </source>
</evidence>
<sequence length="207" mass="23948">MPDNYEVYIVNTETENEYCALSAISKVLQRGDKRGCFALTDPSSSEQISKWENDPNVTVLEVVDIYPPSDTPRMRAFIEIIGQPIRRHVCLLRFEGPYTIEALKYFWFDMGIFFGHVIYIGKDNSFPQHAWREYVKITMEKLQEDTGYGEIIFNDWGILSFSQLNSEPGDRYITEIVEFSKSSGLGRDFITWGQARTIEEVDAEKDL</sequence>
<dbReference type="AlphaFoldDB" id="L1MKD2"/>
<keyword evidence="2" id="KW-1185">Reference proteome</keyword>
<dbReference type="PATRIC" id="fig|1035195.3.peg.698"/>
<comment type="caution">
    <text evidence="1">The sequence shown here is derived from an EMBL/GenBank/DDBJ whole genome shotgun (WGS) entry which is preliminary data.</text>
</comment>